<protein>
    <submittedName>
        <fullName evidence="1">Uncharacterized protein</fullName>
    </submittedName>
</protein>
<keyword evidence="2" id="KW-1185">Reference proteome</keyword>
<dbReference type="Proteomes" id="UP001562159">
    <property type="component" value="Unassembled WGS sequence"/>
</dbReference>
<gene>
    <name evidence="1" type="ORF">AB7878_08665</name>
</gene>
<proteinExistence type="predicted"/>
<evidence type="ECO:0000313" key="1">
    <source>
        <dbReference type="EMBL" id="MEY2182489.1"/>
    </source>
</evidence>
<organism evidence="1 2">
    <name type="scientific">Rhodanobacter humi</name>
    <dbReference type="NCBI Taxonomy" id="1888173"/>
    <lineage>
        <taxon>Bacteria</taxon>
        <taxon>Pseudomonadati</taxon>
        <taxon>Pseudomonadota</taxon>
        <taxon>Gammaproteobacteria</taxon>
        <taxon>Lysobacterales</taxon>
        <taxon>Rhodanobacteraceae</taxon>
        <taxon>Rhodanobacter</taxon>
    </lineage>
</organism>
<evidence type="ECO:0000313" key="2">
    <source>
        <dbReference type="Proteomes" id="UP001562159"/>
    </source>
</evidence>
<dbReference type="EMBL" id="JBGBPY010000001">
    <property type="protein sequence ID" value="MEY2182489.1"/>
    <property type="molecule type" value="Genomic_DNA"/>
</dbReference>
<comment type="caution">
    <text evidence="1">The sequence shown here is derived from an EMBL/GenBank/DDBJ whole genome shotgun (WGS) entry which is preliminary data.</text>
</comment>
<reference evidence="1 2" key="1">
    <citation type="submission" date="2024-07" db="EMBL/GenBank/DDBJ databases">
        <title>Molecular mechanisms and environmental adaptations of flagellar loss and biofilm growth of Rhodanobacter under environmental stress.</title>
        <authorList>
            <person name="Chen M."/>
        </authorList>
    </citation>
    <scope>NUCLEOTIDE SEQUENCE [LARGE SCALE GENOMIC DNA]</scope>
    <source>
        <strain evidence="1 2">RS22</strain>
    </source>
</reference>
<sequence length="83" mass="9347">MKQQTFRMVADQGEGFEQHPCVPLPVDRWWWPMEPGSVDSTPVSLLAKSWLRGGLLTLFVWNSHSQYVGTTPVLTLLDSNGCD</sequence>
<accession>A0ABV4AQ01</accession>
<name>A0ABV4AQ01_9GAMM</name>